<dbReference type="PROSITE" id="PS51463">
    <property type="entry name" value="P_GLUCOSE_ISOMERASE_3"/>
    <property type="match status" value="1"/>
</dbReference>
<dbReference type="GO" id="GO:0004347">
    <property type="term" value="F:glucose-6-phosphate isomerase activity"/>
    <property type="evidence" value="ECO:0007669"/>
    <property type="project" value="UniProtKB-EC"/>
</dbReference>
<comment type="caution">
    <text evidence="5">The sequence shown here is derived from an EMBL/GenBank/DDBJ whole genome shotgun (WGS) entry which is preliminary data.</text>
</comment>
<evidence type="ECO:0000256" key="3">
    <source>
        <dbReference type="ARBA" id="ARBA00023152"/>
    </source>
</evidence>
<evidence type="ECO:0000313" key="5">
    <source>
        <dbReference type="EMBL" id="EFO54650.1"/>
    </source>
</evidence>
<sequence>MGQFIQEGTRIMFETVVRVDKPRKNVIIPTLEEDLDGLGYLQGKDVDFVNKKATDGVLLAHTDGDVPNMYVTLPEQDAFTLGYTIYFFELAIALSGYLNAINPFDQPGVEAYKRNMFALLGKPGFEELSKELNVRL</sequence>
<dbReference type="PANTHER" id="PTHR11469">
    <property type="entry name" value="GLUCOSE-6-PHOSPHATE ISOMERASE"/>
    <property type="match status" value="1"/>
</dbReference>
<keyword evidence="4 5" id="KW-0413">Isomerase</keyword>
<name>A0ABN0B5V5_9STRE</name>
<evidence type="ECO:0000256" key="4">
    <source>
        <dbReference type="ARBA" id="ARBA00023235"/>
    </source>
</evidence>
<dbReference type="InterPro" id="IPR018189">
    <property type="entry name" value="Phosphoglucose_isomerase_CS"/>
</dbReference>
<accession>A0ABN0B5V5</accession>
<proteinExistence type="predicted"/>
<dbReference type="CDD" id="cd05016">
    <property type="entry name" value="SIS_PGI_2"/>
    <property type="match status" value="1"/>
</dbReference>
<organism evidence="5">
    <name type="scientific">Streptococcus infantis SK1302</name>
    <dbReference type="NCBI Taxonomy" id="871237"/>
    <lineage>
        <taxon>Bacteria</taxon>
        <taxon>Bacillati</taxon>
        <taxon>Bacillota</taxon>
        <taxon>Bacilli</taxon>
        <taxon>Lactobacillales</taxon>
        <taxon>Streptococcaceae</taxon>
        <taxon>Streptococcus</taxon>
    </lineage>
</organism>
<reference evidence="5" key="1">
    <citation type="submission" date="2010-09" db="EMBL/GenBank/DDBJ databases">
        <authorList>
            <person name="Daugherty S.C."/>
            <person name="Kilian M."/>
            <person name="Tettelin H."/>
        </authorList>
    </citation>
    <scope>NUCLEOTIDE SEQUENCE [LARGE SCALE GENOMIC DNA]</scope>
    <source>
        <strain evidence="5">SK1302</strain>
    </source>
</reference>
<dbReference type="InterPro" id="IPR001672">
    <property type="entry name" value="G6P_Isomerase"/>
</dbReference>
<gene>
    <name evidence="5" type="ORF">SIN_0633</name>
</gene>
<dbReference type="PROSITE" id="PS00174">
    <property type="entry name" value="P_GLUCOSE_ISOMERASE_2"/>
    <property type="match status" value="1"/>
</dbReference>
<dbReference type="EMBL" id="AEDY01000034">
    <property type="protein sequence ID" value="EFO54650.1"/>
    <property type="molecule type" value="Genomic_DNA"/>
</dbReference>
<dbReference type="InterPro" id="IPR046348">
    <property type="entry name" value="SIS_dom_sf"/>
</dbReference>
<dbReference type="InterPro" id="IPR035482">
    <property type="entry name" value="SIS_PGI_2"/>
</dbReference>
<dbReference type="Gene3D" id="3.40.50.10490">
    <property type="entry name" value="Glucose-6-phosphate isomerase like protein, domain 1"/>
    <property type="match status" value="1"/>
</dbReference>
<keyword evidence="2" id="KW-0312">Gluconeogenesis</keyword>
<dbReference type="PANTHER" id="PTHR11469:SF1">
    <property type="entry name" value="GLUCOSE-6-PHOSPHATE ISOMERASE"/>
    <property type="match status" value="1"/>
</dbReference>
<dbReference type="SUPFAM" id="SSF53697">
    <property type="entry name" value="SIS domain"/>
    <property type="match status" value="1"/>
</dbReference>
<dbReference type="EC" id="5.3.1.9" evidence="1"/>
<dbReference type="PRINTS" id="PR00662">
    <property type="entry name" value="G6PISOMERASE"/>
</dbReference>
<evidence type="ECO:0000256" key="2">
    <source>
        <dbReference type="ARBA" id="ARBA00022432"/>
    </source>
</evidence>
<keyword evidence="3" id="KW-0324">Glycolysis</keyword>
<protein>
    <recommendedName>
        <fullName evidence="1">glucose-6-phosphate isomerase</fullName>
        <ecNumber evidence="1">5.3.1.9</ecNumber>
    </recommendedName>
</protein>
<evidence type="ECO:0000256" key="1">
    <source>
        <dbReference type="ARBA" id="ARBA00011952"/>
    </source>
</evidence>